<evidence type="ECO:0000256" key="1">
    <source>
        <dbReference type="SAM" id="Phobius"/>
    </source>
</evidence>
<evidence type="ECO:0000313" key="3">
    <source>
        <dbReference type="Proteomes" id="UP001321749"/>
    </source>
</evidence>
<dbReference type="AlphaFoldDB" id="A0AAV9HRJ0"/>
<evidence type="ECO:0000313" key="2">
    <source>
        <dbReference type="EMBL" id="KAK4462953.1"/>
    </source>
</evidence>
<reference evidence="2" key="1">
    <citation type="journal article" date="2023" name="Mol. Phylogenet. Evol.">
        <title>Genome-scale phylogeny and comparative genomics of the fungal order Sordariales.</title>
        <authorList>
            <person name="Hensen N."/>
            <person name="Bonometti L."/>
            <person name="Westerberg I."/>
            <person name="Brannstrom I.O."/>
            <person name="Guillou S."/>
            <person name="Cros-Aarteil S."/>
            <person name="Calhoun S."/>
            <person name="Haridas S."/>
            <person name="Kuo A."/>
            <person name="Mondo S."/>
            <person name="Pangilinan J."/>
            <person name="Riley R."/>
            <person name="LaButti K."/>
            <person name="Andreopoulos B."/>
            <person name="Lipzen A."/>
            <person name="Chen C."/>
            <person name="Yan M."/>
            <person name="Daum C."/>
            <person name="Ng V."/>
            <person name="Clum A."/>
            <person name="Steindorff A."/>
            <person name="Ohm R.A."/>
            <person name="Martin F."/>
            <person name="Silar P."/>
            <person name="Natvig D.O."/>
            <person name="Lalanne C."/>
            <person name="Gautier V."/>
            <person name="Ament-Velasquez S.L."/>
            <person name="Kruys A."/>
            <person name="Hutchinson M.I."/>
            <person name="Powell A.J."/>
            <person name="Barry K."/>
            <person name="Miller A.N."/>
            <person name="Grigoriev I.V."/>
            <person name="Debuchy R."/>
            <person name="Gladieux P."/>
            <person name="Hiltunen Thoren M."/>
            <person name="Johannesson H."/>
        </authorList>
    </citation>
    <scope>NUCLEOTIDE SEQUENCE</scope>
    <source>
        <strain evidence="2">PSN324</strain>
    </source>
</reference>
<comment type="caution">
    <text evidence="2">The sequence shown here is derived from an EMBL/GenBank/DDBJ whole genome shotgun (WGS) entry which is preliminary data.</text>
</comment>
<name>A0AAV9HRJ0_9PEZI</name>
<reference evidence="2" key="2">
    <citation type="submission" date="2023-06" db="EMBL/GenBank/DDBJ databases">
        <authorList>
            <consortium name="Lawrence Berkeley National Laboratory"/>
            <person name="Mondo S.J."/>
            <person name="Hensen N."/>
            <person name="Bonometti L."/>
            <person name="Westerberg I."/>
            <person name="Brannstrom I.O."/>
            <person name="Guillou S."/>
            <person name="Cros-Aarteil S."/>
            <person name="Calhoun S."/>
            <person name="Haridas S."/>
            <person name="Kuo A."/>
            <person name="Pangilinan J."/>
            <person name="Riley R."/>
            <person name="Labutti K."/>
            <person name="Andreopoulos B."/>
            <person name="Lipzen A."/>
            <person name="Chen C."/>
            <person name="Yanf M."/>
            <person name="Daum C."/>
            <person name="Ng V."/>
            <person name="Clum A."/>
            <person name="Steindorff A."/>
            <person name="Ohm R."/>
            <person name="Martin F."/>
            <person name="Silar P."/>
            <person name="Natvig D."/>
            <person name="Lalanne C."/>
            <person name="Gautier V."/>
            <person name="Ament-Velasquez S.L."/>
            <person name="Kruys A."/>
            <person name="Hutchinson M.I."/>
            <person name="Powell A.J."/>
            <person name="Barry K."/>
            <person name="Miller A.N."/>
            <person name="Grigoriev I.V."/>
            <person name="Debuchy R."/>
            <person name="Gladieux P."/>
            <person name="Thoren M.H."/>
            <person name="Johannesson H."/>
        </authorList>
    </citation>
    <scope>NUCLEOTIDE SEQUENCE</scope>
    <source>
        <strain evidence="2">PSN324</strain>
    </source>
</reference>
<feature type="transmembrane region" description="Helical" evidence="1">
    <location>
        <begin position="72"/>
        <end position="94"/>
    </location>
</feature>
<dbReference type="Proteomes" id="UP001321749">
    <property type="component" value="Unassembled WGS sequence"/>
</dbReference>
<organism evidence="2 3">
    <name type="scientific">Cladorrhinum samala</name>
    <dbReference type="NCBI Taxonomy" id="585594"/>
    <lineage>
        <taxon>Eukaryota</taxon>
        <taxon>Fungi</taxon>
        <taxon>Dikarya</taxon>
        <taxon>Ascomycota</taxon>
        <taxon>Pezizomycotina</taxon>
        <taxon>Sordariomycetes</taxon>
        <taxon>Sordariomycetidae</taxon>
        <taxon>Sordariales</taxon>
        <taxon>Podosporaceae</taxon>
        <taxon>Cladorrhinum</taxon>
    </lineage>
</organism>
<gene>
    <name evidence="2" type="ORF">QBC42DRAFT_251016</name>
</gene>
<keyword evidence="3" id="KW-1185">Reference proteome</keyword>
<dbReference type="EMBL" id="MU864965">
    <property type="protein sequence ID" value="KAK4462953.1"/>
    <property type="molecule type" value="Genomic_DNA"/>
</dbReference>
<keyword evidence="1" id="KW-0812">Transmembrane</keyword>
<keyword evidence="1" id="KW-1133">Transmembrane helix</keyword>
<sequence>MSHACDEAFSAACADCVTHELPIFIREFIVPRREEIVYYGRKAKALLHIPPSLHVFSDLDPGMLDDDIEMGAHSLCCAGAYFGFGLVLLVLFFFTNTYESMPTGLSVMMVAICLVVVPVITVTVMCVRLVRSRRLLTRAQRFYARYYGTVENGPRRTDCELGYAEKYSSASESLKWPH</sequence>
<protein>
    <recommendedName>
        <fullName evidence="4">Transmembrane protein</fullName>
    </recommendedName>
</protein>
<proteinExistence type="predicted"/>
<feature type="transmembrane region" description="Helical" evidence="1">
    <location>
        <begin position="106"/>
        <end position="130"/>
    </location>
</feature>
<keyword evidence="1" id="KW-0472">Membrane</keyword>
<evidence type="ECO:0008006" key="4">
    <source>
        <dbReference type="Google" id="ProtNLM"/>
    </source>
</evidence>
<accession>A0AAV9HRJ0</accession>